<keyword evidence="2" id="KW-1185">Reference proteome</keyword>
<proteinExistence type="predicted"/>
<dbReference type="RefSeq" id="WP_008871788.1">
    <property type="nucleotide sequence ID" value="NZ_ACJN02000004.1"/>
</dbReference>
<organism evidence="1 2">
    <name type="scientific">Desulfonatronospira thiodismutans ASO3-1</name>
    <dbReference type="NCBI Taxonomy" id="555779"/>
    <lineage>
        <taxon>Bacteria</taxon>
        <taxon>Pseudomonadati</taxon>
        <taxon>Thermodesulfobacteriota</taxon>
        <taxon>Desulfovibrionia</taxon>
        <taxon>Desulfovibrionales</taxon>
        <taxon>Desulfonatronovibrionaceae</taxon>
        <taxon>Desulfonatronospira</taxon>
    </lineage>
</organism>
<comment type="caution">
    <text evidence="1">The sequence shown here is derived from an EMBL/GenBank/DDBJ whole genome shotgun (WGS) entry which is preliminary data.</text>
</comment>
<dbReference type="Proteomes" id="UP000005496">
    <property type="component" value="Unassembled WGS sequence"/>
</dbReference>
<reference evidence="1" key="1">
    <citation type="submission" date="2010-05" db="EMBL/GenBank/DDBJ databases">
        <title>The draft genome of Desulfonatronospira thiodismutans ASO3-1.</title>
        <authorList>
            <consortium name="US DOE Joint Genome Institute (JGI-PGF)"/>
            <person name="Lucas S."/>
            <person name="Copeland A."/>
            <person name="Lapidus A."/>
            <person name="Cheng J.-F."/>
            <person name="Bruce D."/>
            <person name="Goodwin L."/>
            <person name="Pitluck S."/>
            <person name="Chertkov O."/>
            <person name="Brettin T."/>
            <person name="Detter J.C."/>
            <person name="Han C."/>
            <person name="Land M.L."/>
            <person name="Hauser L."/>
            <person name="Kyrpides N."/>
            <person name="Mikhailova N."/>
            <person name="Muyzer G."/>
            <person name="Woyke T."/>
        </authorList>
    </citation>
    <scope>NUCLEOTIDE SEQUENCE [LARGE SCALE GENOMIC DNA]</scope>
    <source>
        <strain evidence="1">ASO3-1</strain>
    </source>
</reference>
<protein>
    <recommendedName>
        <fullName evidence="3">Plasmid stabilization system</fullName>
    </recommendedName>
</protein>
<evidence type="ECO:0000313" key="2">
    <source>
        <dbReference type="Proteomes" id="UP000005496"/>
    </source>
</evidence>
<accession>D6SU05</accession>
<dbReference type="SUPFAM" id="SSF143011">
    <property type="entry name" value="RelE-like"/>
    <property type="match status" value="1"/>
</dbReference>
<gene>
    <name evidence="1" type="ORF">Dthio_PD0411</name>
</gene>
<evidence type="ECO:0008006" key="3">
    <source>
        <dbReference type="Google" id="ProtNLM"/>
    </source>
</evidence>
<dbReference type="InterPro" id="IPR035093">
    <property type="entry name" value="RelE/ParE_toxin_dom_sf"/>
</dbReference>
<evidence type="ECO:0000313" key="1">
    <source>
        <dbReference type="EMBL" id="EFI33096.1"/>
    </source>
</evidence>
<sequence>MWKVEYRKRFLKELAGLPLHVQARAEKLVFEELHAGENPFELELLEHMKGYPGKYKIQIGQYRIGVSLKKMIDSLSVNELPMQGYL</sequence>
<dbReference type="eggNOG" id="COG2026">
    <property type="taxonomic scope" value="Bacteria"/>
</dbReference>
<name>D6SU05_9BACT</name>
<dbReference type="EMBL" id="ACJN02000004">
    <property type="protein sequence ID" value="EFI33096.1"/>
    <property type="molecule type" value="Genomic_DNA"/>
</dbReference>
<dbReference type="Gene3D" id="3.30.2310.20">
    <property type="entry name" value="RelE-like"/>
    <property type="match status" value="1"/>
</dbReference>
<dbReference type="AlphaFoldDB" id="D6SU05"/>